<dbReference type="InterPro" id="IPR052974">
    <property type="entry name" value="GH79_Enzymes"/>
</dbReference>
<proteinExistence type="predicted"/>
<dbReference type="Pfam" id="PF16862">
    <property type="entry name" value="Glyco_hydro_79C"/>
    <property type="match status" value="1"/>
</dbReference>
<accession>A0A3M6ZW31</accession>
<dbReference type="InterPro" id="IPR017853">
    <property type="entry name" value="GH"/>
</dbReference>
<evidence type="ECO:0000313" key="4">
    <source>
        <dbReference type="Proteomes" id="UP000271337"/>
    </source>
</evidence>
<evidence type="ECO:0000313" key="3">
    <source>
        <dbReference type="EMBL" id="RMY19461.1"/>
    </source>
</evidence>
<dbReference type="Proteomes" id="UP000271337">
    <property type="component" value="Unassembled WGS sequence"/>
</dbReference>
<evidence type="ECO:0000259" key="2">
    <source>
        <dbReference type="Pfam" id="PF16862"/>
    </source>
</evidence>
<dbReference type="OrthoDB" id="2831684at2759"/>
<name>A0A3M6ZW31_HORWE</name>
<feature type="region of interest" description="Disordered" evidence="1">
    <location>
        <begin position="106"/>
        <end position="126"/>
    </location>
</feature>
<feature type="domain" description="Beta-glucuronidase C-terminal" evidence="2">
    <location>
        <begin position="505"/>
        <end position="611"/>
    </location>
</feature>
<gene>
    <name evidence="3" type="ORF">D0867_04666</name>
</gene>
<dbReference type="Gene3D" id="3.20.20.80">
    <property type="entry name" value="Glycosidases"/>
    <property type="match status" value="1"/>
</dbReference>
<feature type="compositionally biased region" description="Polar residues" evidence="1">
    <location>
        <begin position="565"/>
        <end position="578"/>
    </location>
</feature>
<dbReference type="VEuPathDB" id="FungiDB:BTJ68_09201"/>
<dbReference type="PANTHER" id="PTHR36183:SF2">
    <property type="entry name" value="BETA-GLUCURONIDASE C-TERMINAL DOMAIN-CONTAINING PROTEIN"/>
    <property type="match status" value="1"/>
</dbReference>
<feature type="region of interest" description="Disordered" evidence="1">
    <location>
        <begin position="557"/>
        <end position="582"/>
    </location>
</feature>
<comment type="caution">
    <text evidence="3">The sequence shown here is derived from an EMBL/GenBank/DDBJ whole genome shotgun (WGS) entry which is preliminary data.</text>
</comment>
<sequence length="615" mass="67684">MSSCGTLEDPHASSPDSYIYQSSPHLSVHSFSLKAQTMRQNLLFCFAGSIGSSIAAGHLQSRQGWDTQSTFWSGGRPNHGGYPSDRGNGGYSRGWGNDNFHGWQWPRHHGGSHGGASQVVVPSSTPSNACPPVDPDFIGFAFEEASLTPYLQTRDGDPNQFSLNLMRAILSRTGGKPIIRPGGTSADYGRYIPSQVEPALPIAEVYTYQDIGGTSIGPAYWDLADIIPEAVWIIQLPMAHTNVSESVLWAKTAAERIGLDRIQAFEPGNEPDLYPVGDLGPPDYQGRMTNETYTGNYTMYVEAIKEALDLPDEPWFQAFDTAAHLGDDVLATGYILDVETNFDLGINVDNNIKQVASHYYQTNGGEYEDLGPGLMNHTAIAFRLDLLRKFIDYLRENHPSIPYIISEVGNSLNPTHTYDYQATLGSALWQVDFQLYAMSIGIARINWQQIMHSGYDMWLPIDSGDFSRRVYSNFYAMPFVADFIGNNGGQTQAALLDTGVENVIAYAAFVDNKPVRLAIVNLDIWDKGDSYRRPATKLTIRLPEWIKKGDVDVMTSPDGAHGSGDSMTYAGSQWTSESEGTEVKGVRDDSYSLKARHGKISLSVERSSAVLLHLS</sequence>
<protein>
    <recommendedName>
        <fullName evidence="2">Beta-glucuronidase C-terminal domain-containing protein</fullName>
    </recommendedName>
</protein>
<organism evidence="3 4">
    <name type="scientific">Hortaea werneckii</name>
    <name type="common">Black yeast</name>
    <name type="synonym">Cladosporium werneckii</name>
    <dbReference type="NCBI Taxonomy" id="91943"/>
    <lineage>
        <taxon>Eukaryota</taxon>
        <taxon>Fungi</taxon>
        <taxon>Dikarya</taxon>
        <taxon>Ascomycota</taxon>
        <taxon>Pezizomycotina</taxon>
        <taxon>Dothideomycetes</taxon>
        <taxon>Dothideomycetidae</taxon>
        <taxon>Mycosphaerellales</taxon>
        <taxon>Teratosphaeriaceae</taxon>
        <taxon>Hortaea</taxon>
    </lineage>
</organism>
<dbReference type="SUPFAM" id="SSF51445">
    <property type="entry name" value="(Trans)glycosidases"/>
    <property type="match status" value="1"/>
</dbReference>
<dbReference type="InterPro" id="IPR031728">
    <property type="entry name" value="GlcAase_C"/>
</dbReference>
<reference evidence="3 4" key="1">
    <citation type="journal article" date="2018" name="BMC Genomics">
        <title>Genomic evidence for intraspecific hybridization in a clonal and extremely halotolerant yeast.</title>
        <authorList>
            <person name="Gostincar C."/>
            <person name="Stajich J.E."/>
            <person name="Zupancic J."/>
            <person name="Zalar P."/>
            <person name="Gunde-Cimerman N."/>
        </authorList>
    </citation>
    <scope>NUCLEOTIDE SEQUENCE [LARGE SCALE GENOMIC DNA]</scope>
    <source>
        <strain evidence="3 4">EXF-6669</strain>
    </source>
</reference>
<evidence type="ECO:0000256" key="1">
    <source>
        <dbReference type="SAM" id="MobiDB-lite"/>
    </source>
</evidence>
<dbReference type="AlphaFoldDB" id="A0A3M6ZW31"/>
<dbReference type="EMBL" id="QWIL01000391">
    <property type="protein sequence ID" value="RMY19461.1"/>
    <property type="molecule type" value="Genomic_DNA"/>
</dbReference>
<dbReference type="PANTHER" id="PTHR36183">
    <property type="entry name" value="BETA-GLUCURONIDASE"/>
    <property type="match status" value="1"/>
</dbReference>